<keyword evidence="3" id="KW-0472">Membrane</keyword>
<dbReference type="Gene3D" id="3.40.630.30">
    <property type="match status" value="1"/>
</dbReference>
<dbReference type="SUPFAM" id="SSF55729">
    <property type="entry name" value="Acyl-CoA N-acyltransferases (Nat)"/>
    <property type="match status" value="1"/>
</dbReference>
<dbReference type="InterPro" id="IPR000182">
    <property type="entry name" value="GNAT_dom"/>
</dbReference>
<protein>
    <recommendedName>
        <fullName evidence="4">N-acetyltransferase domain-containing protein</fullName>
    </recommendedName>
</protein>
<dbReference type="Proteomes" id="UP000254764">
    <property type="component" value="Unassembled WGS sequence"/>
</dbReference>
<gene>
    <name evidence="5" type="ORF">RHIZ70_162</name>
</gene>
<dbReference type="CDD" id="cd04301">
    <property type="entry name" value="NAT_SF"/>
    <property type="match status" value="1"/>
</dbReference>
<keyword evidence="6" id="KW-1185">Reference proteome</keyword>
<evidence type="ECO:0000259" key="4">
    <source>
        <dbReference type="PROSITE" id="PS51186"/>
    </source>
</evidence>
<evidence type="ECO:0000256" key="1">
    <source>
        <dbReference type="ARBA" id="ARBA00022679"/>
    </source>
</evidence>
<accession>A0A376A9I4</accession>
<feature type="transmembrane region" description="Helical" evidence="3">
    <location>
        <begin position="50"/>
        <end position="70"/>
    </location>
</feature>
<dbReference type="Pfam" id="PF00583">
    <property type="entry name" value="Acetyltransf_1"/>
    <property type="match status" value="1"/>
</dbReference>
<dbReference type="GO" id="GO:0016747">
    <property type="term" value="F:acyltransferase activity, transferring groups other than amino-acyl groups"/>
    <property type="evidence" value="ECO:0007669"/>
    <property type="project" value="InterPro"/>
</dbReference>
<organism evidence="5 6">
    <name type="scientific">Ciceribacter selenitireducens ATCC BAA-1503</name>
    <dbReference type="NCBI Taxonomy" id="1336235"/>
    <lineage>
        <taxon>Bacteria</taxon>
        <taxon>Pseudomonadati</taxon>
        <taxon>Pseudomonadota</taxon>
        <taxon>Alphaproteobacteria</taxon>
        <taxon>Hyphomicrobiales</taxon>
        <taxon>Rhizobiaceae</taxon>
        <taxon>Ciceribacter</taxon>
    </lineage>
</organism>
<evidence type="ECO:0000256" key="2">
    <source>
        <dbReference type="ARBA" id="ARBA00023315"/>
    </source>
</evidence>
<dbReference type="PANTHER" id="PTHR43877:SF1">
    <property type="entry name" value="ACETYLTRANSFERASE"/>
    <property type="match status" value="1"/>
</dbReference>
<dbReference type="InterPro" id="IPR016181">
    <property type="entry name" value="Acyl_CoA_acyltransferase"/>
</dbReference>
<dbReference type="PANTHER" id="PTHR43877">
    <property type="entry name" value="AMINOALKYLPHOSPHONATE N-ACETYLTRANSFERASE-RELATED-RELATED"/>
    <property type="match status" value="1"/>
</dbReference>
<feature type="domain" description="N-acetyltransferase" evidence="4">
    <location>
        <begin position="5"/>
        <end position="157"/>
    </location>
</feature>
<evidence type="ECO:0000256" key="3">
    <source>
        <dbReference type="SAM" id="Phobius"/>
    </source>
</evidence>
<proteinExistence type="predicted"/>
<keyword evidence="3" id="KW-1133">Transmembrane helix</keyword>
<keyword evidence="1" id="KW-0808">Transferase</keyword>
<dbReference type="OrthoDB" id="7595389at2"/>
<name>A0A376A9I4_9HYPH</name>
<evidence type="ECO:0000313" key="6">
    <source>
        <dbReference type="Proteomes" id="UP000254764"/>
    </source>
</evidence>
<dbReference type="PROSITE" id="PS51186">
    <property type="entry name" value="GNAT"/>
    <property type="match status" value="1"/>
</dbReference>
<reference evidence="6" key="1">
    <citation type="submission" date="2018-07" db="EMBL/GenBank/DDBJ databases">
        <authorList>
            <person name="Peiro R."/>
            <person name="Begona"/>
            <person name="Cbmso G."/>
            <person name="Lopez M."/>
            <person name="Gonzalez S."/>
        </authorList>
    </citation>
    <scope>NUCLEOTIDE SEQUENCE [LARGE SCALE GENOMIC DNA]</scope>
</reference>
<sequence>MPMPVEVRALQQGDLPGLLALYAQLIENDLPLAPALAETRFDEMLKRDGLTVFGGFADGILASTCVLIVVPNLTRGGMAYAFIENVVTDGAHRRTGLGRQTVRTAIDAALDTRCYTVRLQTGGTRPGTLDFYRSCGFDLTKHGLEVRRIPPREVLPT</sequence>
<evidence type="ECO:0000313" key="5">
    <source>
        <dbReference type="EMBL" id="SSC64454.1"/>
    </source>
</evidence>
<dbReference type="STRING" id="1336235.GCA_000518785_00805"/>
<keyword evidence="3" id="KW-0812">Transmembrane</keyword>
<dbReference type="AlphaFoldDB" id="A0A376A9I4"/>
<dbReference type="InterPro" id="IPR050832">
    <property type="entry name" value="Bact_Acetyltransf"/>
</dbReference>
<keyword evidence="2" id="KW-0012">Acyltransferase</keyword>
<dbReference type="RefSeq" id="WP_115671633.1">
    <property type="nucleotide sequence ID" value="NZ_UEYP01000011.1"/>
</dbReference>
<dbReference type="EMBL" id="UEYP01000011">
    <property type="protein sequence ID" value="SSC64454.1"/>
    <property type="molecule type" value="Genomic_DNA"/>
</dbReference>